<organism evidence="1 2">
    <name type="scientific">Candidatus Epulonipiscium fishelsonii</name>
    <dbReference type="NCBI Taxonomy" id="77094"/>
    <lineage>
        <taxon>Bacteria</taxon>
        <taxon>Bacillati</taxon>
        <taxon>Bacillota</taxon>
        <taxon>Clostridia</taxon>
        <taxon>Lachnospirales</taxon>
        <taxon>Lachnospiraceae</taxon>
        <taxon>Candidatus Epulonipiscium</taxon>
    </lineage>
</organism>
<proteinExistence type="predicted"/>
<reference evidence="1" key="1">
    <citation type="submission" date="2016-08" db="EMBL/GenBank/DDBJ databases">
        <authorList>
            <person name="Ngugi D.K."/>
            <person name="Miyake S."/>
            <person name="Stingl U."/>
        </authorList>
    </citation>
    <scope>NUCLEOTIDE SEQUENCE</scope>
    <source>
        <strain evidence="1">SCG-D08WGA-EpuloA1</strain>
    </source>
</reference>
<sequence>MISVFDVIGPNMIGPSSSHTAGALRIALMARNLVQGPINEVEFILYGSFAKTYKGHGTDRALIAGVLGMNTEDERIKDAIEIAKINGLKYEFIIDNTHIDTHPNTVKIIINKNIYIVGESIGGGNIKIIEINNIKVEFTGDYSTLLVKQYDKKGVLAHITHCLSEYEINIAFLKLYREEKGQIAYTIVEADQKINSNIINEIKQNQFILDVNLIEVN</sequence>
<keyword evidence="2" id="KW-1185">Reference proteome</keyword>
<comment type="caution">
    <text evidence="1">The sequence shown here is derived from an EMBL/GenBank/DDBJ whole genome shotgun (WGS) entry which is preliminary data.</text>
</comment>
<protein>
    <submittedName>
        <fullName evidence="1">L-serine dehydratase, iron-sulfur-dependent subunit beta</fullName>
    </submittedName>
</protein>
<name>A0ACC8XD47_9FIRM</name>
<evidence type="ECO:0000313" key="2">
    <source>
        <dbReference type="Proteomes" id="UP000188637"/>
    </source>
</evidence>
<accession>A0ACC8XD47</accession>
<dbReference type="EMBL" id="LJHD01000234">
    <property type="protein sequence ID" value="ONI40584.1"/>
    <property type="molecule type" value="Genomic_DNA"/>
</dbReference>
<gene>
    <name evidence="1" type="ORF">AN640_08620</name>
</gene>
<evidence type="ECO:0000313" key="1">
    <source>
        <dbReference type="EMBL" id="ONI40584.1"/>
    </source>
</evidence>
<dbReference type="Proteomes" id="UP000188637">
    <property type="component" value="Unassembled WGS sequence"/>
</dbReference>